<dbReference type="InterPro" id="IPR011989">
    <property type="entry name" value="ARM-like"/>
</dbReference>
<dbReference type="InterPro" id="IPR056845">
    <property type="entry name" value="LRR_Zer-1"/>
</dbReference>
<dbReference type="InterPro" id="IPR001611">
    <property type="entry name" value="Leu-rich_rpt"/>
</dbReference>
<dbReference type="PANTHER" id="PTHR12904">
    <property type="match status" value="1"/>
</dbReference>
<comment type="similarity">
    <text evidence="1">Belongs to the zyg-11 family.</text>
</comment>
<evidence type="ECO:0000256" key="2">
    <source>
        <dbReference type="ARBA" id="ARBA00022614"/>
    </source>
</evidence>
<dbReference type="InterPro" id="IPR006553">
    <property type="entry name" value="Leu-rich_rpt_Cys-con_subtyp"/>
</dbReference>
<dbReference type="InterPro" id="IPR032675">
    <property type="entry name" value="LRR_dom_sf"/>
</dbReference>
<dbReference type="Gene3D" id="1.25.10.10">
    <property type="entry name" value="Leucine-rich Repeat Variant"/>
    <property type="match status" value="1"/>
</dbReference>
<dbReference type="InterPro" id="IPR051341">
    <property type="entry name" value="Zyg-11_UBL_adapter"/>
</dbReference>
<evidence type="ECO:0000256" key="3">
    <source>
        <dbReference type="ARBA" id="ARBA00022737"/>
    </source>
</evidence>
<dbReference type="Pfam" id="PF22964">
    <property type="entry name" value="ZER1-like_2nd"/>
    <property type="match status" value="1"/>
</dbReference>
<dbReference type="GO" id="GO:0031462">
    <property type="term" value="C:Cul2-RING ubiquitin ligase complex"/>
    <property type="evidence" value="ECO:0007669"/>
    <property type="project" value="TreeGrafter"/>
</dbReference>
<dbReference type="SUPFAM" id="SSF52047">
    <property type="entry name" value="RNI-like"/>
    <property type="match status" value="1"/>
</dbReference>
<dbReference type="PANTHER" id="PTHR12904:SF23">
    <property type="entry name" value="PROTEIN ZER-1 HOMOLOG"/>
    <property type="match status" value="1"/>
</dbReference>
<dbReference type="FunFam" id="1.25.10.10:FF:000111">
    <property type="entry name" value="Protein zer-1 homolog"/>
    <property type="match status" value="1"/>
</dbReference>
<keyword evidence="3" id="KW-0677">Repeat</keyword>
<feature type="domain" description="Zer-1-like leucine-rich repeats region" evidence="8">
    <location>
        <begin position="200"/>
        <end position="333"/>
    </location>
</feature>
<dbReference type="EMBL" id="GECZ01017278">
    <property type="protein sequence ID" value="JAS52491.1"/>
    <property type="molecule type" value="Transcribed_RNA"/>
</dbReference>
<dbReference type="Pfam" id="PF13516">
    <property type="entry name" value="LRR_6"/>
    <property type="match status" value="1"/>
</dbReference>
<reference evidence="9" key="1">
    <citation type="submission" date="2015-11" db="EMBL/GenBank/DDBJ databases">
        <title>De novo transcriptome assembly of four potential Pierce s Disease insect vectors from Arizona vineyards.</title>
        <authorList>
            <person name="Tassone E.E."/>
        </authorList>
    </citation>
    <scope>NUCLEOTIDE SEQUENCE</scope>
</reference>
<sequence length="777" mass="88744">MSPPESIHDYSSSGTWDSDNAPESLLNQCFLYIVRNLSTVCYLNRQTNRYELHSGLTLPRELCEKFFQFYFQNVGVVDDKFVNIFSNPNATNLKCVRLRNSKISDEGLEMLLKHKLIELDLEKCRNITEKSLSVLNQYGQNLMYLTIGVGAKLLANESVNSVSDDLNWRPILKTPKLKRLCIRNFMPIGIQKDSLYFNATFQSLSSLTHLDLSGCSEIDDFRFLTLLTNLTYLVLHNVAKVQQAVPLILQLVHLRHLDISQSSDKLRTFRNENFTLAEIVRCLPNLVSLDISGTNLAGTGVAETKNESGLVSDIPGLNSRVLNPLQFLGLYGTQHGACRRHDIPAKEISGDANERQILNAATAYIDRSEVLQRVLNDLYHLFRYDHCAQISKALNVVLNAMDRHISEKHIQISGSATLFYIVKNKDIPPFPAKIKRITITTLLNGMNAHRDDDTMMRNGCLTLCQFKIPHDVLFEYERLVLMLLHIVSNMEQEGFVQRIGIYLLNSLACQVDNYQKQLLGDLCAIEKMLKLIEDRISRRVCDDVLEVAWSTMWNVTDETPINCERFLDGSGMTLFLDCLKLFPDKEELMRNMMGLLGNVAEVKYLRHRLMDPKYIEMFRKLVDSCSDGIEVSYNAAGVLSHLASDGPQAWRSDCGVRQDVLDAMVRAIDNWNLNTERNINYRSFEPILQLAKVRHTPECQHWAVWALANLTRVYPDKYCSLVETEGGIEILEEVVGDDRPYKRIKELARQVLNHCQQYKEKGIVEMETPQPSYQLDG</sequence>
<evidence type="ECO:0000259" key="7">
    <source>
        <dbReference type="Pfam" id="PF22964"/>
    </source>
</evidence>
<keyword evidence="2" id="KW-0433">Leucine-rich repeat</keyword>
<accession>A0A1B6FQS7</accession>
<evidence type="ECO:0000259" key="8">
    <source>
        <dbReference type="Pfam" id="PF25013"/>
    </source>
</evidence>
<evidence type="ECO:0000256" key="5">
    <source>
        <dbReference type="ARBA" id="ARBA00067612"/>
    </source>
</evidence>
<protein>
    <recommendedName>
        <fullName evidence="5">Protein zer-1 homolog</fullName>
    </recommendedName>
    <alternativeName>
        <fullName evidence="6">Zyg-11 homolog B-like protein</fullName>
    </alternativeName>
</protein>
<feature type="domain" description="Protein zer-1 homolog-like C-terminal" evidence="7">
    <location>
        <begin position="400"/>
        <end position="756"/>
    </location>
</feature>
<proteinExistence type="inferred from homology"/>
<dbReference type="SMART" id="SM00367">
    <property type="entry name" value="LRR_CC"/>
    <property type="match status" value="2"/>
</dbReference>
<evidence type="ECO:0000256" key="1">
    <source>
        <dbReference type="ARBA" id="ARBA00009420"/>
    </source>
</evidence>
<gene>
    <name evidence="9" type="ORF">g.18321</name>
</gene>
<dbReference type="Gene3D" id="3.80.10.10">
    <property type="entry name" value="Ribonuclease Inhibitor"/>
    <property type="match status" value="1"/>
</dbReference>
<evidence type="ECO:0000313" key="9">
    <source>
        <dbReference type="EMBL" id="JAS52491.1"/>
    </source>
</evidence>
<keyword evidence="4" id="KW-0833">Ubl conjugation pathway</keyword>
<organism evidence="9">
    <name type="scientific">Cuerna arida</name>
    <dbReference type="NCBI Taxonomy" id="1464854"/>
    <lineage>
        <taxon>Eukaryota</taxon>
        <taxon>Metazoa</taxon>
        <taxon>Ecdysozoa</taxon>
        <taxon>Arthropoda</taxon>
        <taxon>Hexapoda</taxon>
        <taxon>Insecta</taxon>
        <taxon>Pterygota</taxon>
        <taxon>Neoptera</taxon>
        <taxon>Paraneoptera</taxon>
        <taxon>Hemiptera</taxon>
        <taxon>Auchenorrhyncha</taxon>
        <taxon>Membracoidea</taxon>
        <taxon>Cicadellidae</taxon>
        <taxon>Cicadellinae</taxon>
        <taxon>Proconiini</taxon>
        <taxon>Cuerna</taxon>
    </lineage>
</organism>
<dbReference type="SUPFAM" id="SSF48371">
    <property type="entry name" value="ARM repeat"/>
    <property type="match status" value="1"/>
</dbReference>
<dbReference type="InterPro" id="IPR016024">
    <property type="entry name" value="ARM-type_fold"/>
</dbReference>
<dbReference type="AlphaFoldDB" id="A0A1B6FQS7"/>
<evidence type="ECO:0000256" key="6">
    <source>
        <dbReference type="ARBA" id="ARBA00081214"/>
    </source>
</evidence>
<evidence type="ECO:0000256" key="4">
    <source>
        <dbReference type="ARBA" id="ARBA00022786"/>
    </source>
</evidence>
<name>A0A1B6FQS7_9HEMI</name>
<dbReference type="Pfam" id="PF25013">
    <property type="entry name" value="LRR_Zer-1"/>
    <property type="match status" value="1"/>
</dbReference>
<dbReference type="InterPro" id="IPR055142">
    <property type="entry name" value="ZER1-like_C"/>
</dbReference>